<sequence>MNIPQSETEKFLLEKLKQLFCDEPAEDIAAELQDILIDLKKQRMEEILDRDDKLQQYKKDEDEAAEAYFEIYRDLSQAQIDKIEGFMLARDCAMERTSDLCYARGMMDGLRFFVCGLF</sequence>
<proteinExistence type="predicted"/>
<gene>
    <name evidence="1" type="ORF">KTH89_23855</name>
</gene>
<keyword evidence="2" id="KW-1185">Reference proteome</keyword>
<accession>A0A949NJ57</accession>
<dbReference type="EMBL" id="JAHQCW010000067">
    <property type="protein sequence ID" value="MBU9739575.1"/>
    <property type="molecule type" value="Genomic_DNA"/>
</dbReference>
<evidence type="ECO:0000313" key="2">
    <source>
        <dbReference type="Proteomes" id="UP000712157"/>
    </source>
</evidence>
<comment type="caution">
    <text evidence="1">The sequence shown here is derived from an EMBL/GenBank/DDBJ whole genome shotgun (WGS) entry which is preliminary data.</text>
</comment>
<dbReference type="Proteomes" id="UP000712157">
    <property type="component" value="Unassembled WGS sequence"/>
</dbReference>
<organism evidence="1 2">
    <name type="scientific">Diplocloster agilis</name>
    <dbReference type="NCBI Taxonomy" id="2850323"/>
    <lineage>
        <taxon>Bacteria</taxon>
        <taxon>Bacillati</taxon>
        <taxon>Bacillota</taxon>
        <taxon>Clostridia</taxon>
        <taxon>Lachnospirales</taxon>
        <taxon>Lachnospiraceae</taxon>
        <taxon>Diplocloster</taxon>
    </lineage>
</organism>
<reference evidence="1" key="1">
    <citation type="submission" date="2021-06" db="EMBL/GenBank/DDBJ databases">
        <title>Description of novel taxa of the family Lachnospiraceae.</title>
        <authorList>
            <person name="Chaplin A.V."/>
            <person name="Sokolova S.R."/>
            <person name="Pikina A.P."/>
            <person name="Korzhanova M."/>
            <person name="Belova V."/>
            <person name="Korostin D."/>
            <person name="Efimov B.A."/>
        </authorList>
    </citation>
    <scope>NUCLEOTIDE SEQUENCE</scope>
    <source>
        <strain evidence="1">ASD5720</strain>
    </source>
</reference>
<dbReference type="RefSeq" id="WP_158348759.1">
    <property type="nucleotide sequence ID" value="NZ_JAHQCW010000067.1"/>
</dbReference>
<evidence type="ECO:0000313" key="1">
    <source>
        <dbReference type="EMBL" id="MBU9739575.1"/>
    </source>
</evidence>
<dbReference type="AlphaFoldDB" id="A0A949NJ57"/>
<name>A0A949NJ57_9FIRM</name>
<protein>
    <submittedName>
        <fullName evidence="1">Uncharacterized protein</fullName>
    </submittedName>
</protein>